<keyword evidence="1" id="KW-0472">Membrane</keyword>
<dbReference type="Proteomes" id="UP000184241">
    <property type="component" value="Unassembled WGS sequence"/>
</dbReference>
<evidence type="ECO:0000313" key="3">
    <source>
        <dbReference type="Proteomes" id="UP000184241"/>
    </source>
</evidence>
<reference evidence="2 3" key="1">
    <citation type="submission" date="2016-11" db="EMBL/GenBank/DDBJ databases">
        <authorList>
            <person name="Jaros S."/>
            <person name="Januszkiewicz K."/>
            <person name="Wedrychowicz H."/>
        </authorList>
    </citation>
    <scope>NUCLEOTIDE SEQUENCE [LARGE SCALE GENOMIC DNA]</scope>
    <source>
        <strain evidence="2 3">DSM 6191</strain>
    </source>
</reference>
<keyword evidence="1" id="KW-0812">Transmembrane</keyword>
<gene>
    <name evidence="2" type="ORF">SAMN02745941_02607</name>
</gene>
<name>A0A1M5Z5A6_9CLOT</name>
<evidence type="ECO:0000313" key="2">
    <source>
        <dbReference type="EMBL" id="SHI19324.1"/>
    </source>
</evidence>
<protein>
    <submittedName>
        <fullName evidence="2">Uncharacterized protein</fullName>
    </submittedName>
</protein>
<keyword evidence="1" id="KW-1133">Transmembrane helix</keyword>
<dbReference type="EMBL" id="FQXU01000007">
    <property type="protein sequence ID" value="SHI19324.1"/>
    <property type="molecule type" value="Genomic_DNA"/>
</dbReference>
<organism evidence="2 3">
    <name type="scientific">Clostridium intestinale DSM 6191</name>
    <dbReference type="NCBI Taxonomy" id="1121320"/>
    <lineage>
        <taxon>Bacteria</taxon>
        <taxon>Bacillati</taxon>
        <taxon>Bacillota</taxon>
        <taxon>Clostridia</taxon>
        <taxon>Eubacteriales</taxon>
        <taxon>Clostridiaceae</taxon>
        <taxon>Clostridium</taxon>
    </lineage>
</organism>
<feature type="transmembrane region" description="Helical" evidence="1">
    <location>
        <begin position="7"/>
        <end position="24"/>
    </location>
</feature>
<accession>A0A1M5Z5A6</accession>
<evidence type="ECO:0000256" key="1">
    <source>
        <dbReference type="SAM" id="Phobius"/>
    </source>
</evidence>
<sequence length="173" mass="20126">MSKVKKYGLILITLGVIAAISYIVKEDNNVPLAATKDVIYKKLDSNEVKSEQLKESNIKKNYDIETAKKDMSLIFLTDSGEYINKNKIDDFFKQMENKNQIKIRYTQYAGEFLDKMRDVEFDGEKIILKEYDTKSPEGENYFYIEIAGEKIDVIDGYYKLLDDKGEKIKLFPQ</sequence>
<dbReference type="AlphaFoldDB" id="A0A1M5Z5A6"/>
<proteinExistence type="predicted"/>